<dbReference type="STRING" id="1111077.M1W4W2"/>
<dbReference type="HOGENOM" id="CLU_010622_1_0_1"/>
<evidence type="ECO:0000256" key="1">
    <source>
        <dbReference type="SAM" id="MobiDB-lite"/>
    </source>
</evidence>
<dbReference type="SUPFAM" id="SSF81383">
    <property type="entry name" value="F-box domain"/>
    <property type="match status" value="1"/>
</dbReference>
<dbReference type="VEuPathDB" id="FungiDB:CPUR_03203"/>
<dbReference type="SUPFAM" id="SSF52047">
    <property type="entry name" value="RNI-like"/>
    <property type="match status" value="1"/>
</dbReference>
<organism evidence="3 4">
    <name type="scientific">Claviceps purpurea (strain 20.1)</name>
    <name type="common">Ergot fungus</name>
    <name type="synonym">Sphacelia segetum</name>
    <dbReference type="NCBI Taxonomy" id="1111077"/>
    <lineage>
        <taxon>Eukaryota</taxon>
        <taxon>Fungi</taxon>
        <taxon>Dikarya</taxon>
        <taxon>Ascomycota</taxon>
        <taxon>Pezizomycotina</taxon>
        <taxon>Sordariomycetes</taxon>
        <taxon>Hypocreomycetidae</taxon>
        <taxon>Hypocreales</taxon>
        <taxon>Clavicipitaceae</taxon>
        <taxon>Claviceps</taxon>
    </lineage>
</organism>
<feature type="region of interest" description="Disordered" evidence="1">
    <location>
        <begin position="277"/>
        <end position="334"/>
    </location>
</feature>
<proteinExistence type="predicted"/>
<feature type="compositionally biased region" description="Basic and acidic residues" evidence="1">
    <location>
        <begin position="277"/>
        <end position="294"/>
    </location>
</feature>
<feature type="compositionally biased region" description="Acidic residues" evidence="1">
    <location>
        <begin position="295"/>
        <end position="334"/>
    </location>
</feature>
<accession>M1W4W2</accession>
<dbReference type="Gene3D" id="1.20.1280.50">
    <property type="match status" value="1"/>
</dbReference>
<dbReference type="OrthoDB" id="629492at2759"/>
<dbReference type="EMBL" id="CAGA01000014">
    <property type="protein sequence ID" value="CCE29510.1"/>
    <property type="molecule type" value="Genomic_DNA"/>
</dbReference>
<dbReference type="SMART" id="SM00256">
    <property type="entry name" value="FBOX"/>
    <property type="match status" value="1"/>
</dbReference>
<evidence type="ECO:0000313" key="4">
    <source>
        <dbReference type="Proteomes" id="UP000016801"/>
    </source>
</evidence>
<reference evidence="3 4" key="1">
    <citation type="journal article" date="2013" name="PLoS Genet.">
        <title>Plant-symbiotic fungi as chemical engineers: Multi-genome analysis of the Clavicipitaceae reveals dynamics of alkaloid loci.</title>
        <authorList>
            <person name="Schardl C.L."/>
            <person name="Young C.A."/>
            <person name="Hesse U."/>
            <person name="Amyotte S.G."/>
            <person name="Andreeva K."/>
            <person name="Calie P.J."/>
            <person name="Fleetwood D.J."/>
            <person name="Haws D.C."/>
            <person name="Moore N."/>
            <person name="Oeser B."/>
            <person name="Panaccione D.G."/>
            <person name="Schweri K.K."/>
            <person name="Voisey C.R."/>
            <person name="Farman M.L."/>
            <person name="Jaromczyk J.W."/>
            <person name="Roe B.A."/>
            <person name="O'Sullivan D.M."/>
            <person name="Scott B."/>
            <person name="Tudzynski P."/>
            <person name="An Z."/>
            <person name="Arnaoudova E.G."/>
            <person name="Bullock C.T."/>
            <person name="Charlton N.D."/>
            <person name="Chen L."/>
            <person name="Cox M."/>
            <person name="Dinkins R.D."/>
            <person name="Florea S."/>
            <person name="Glenn A.E."/>
            <person name="Gordon A."/>
            <person name="Gueldener U."/>
            <person name="Harris D.R."/>
            <person name="Hollin W."/>
            <person name="Jaromczyk J."/>
            <person name="Johnson R.D."/>
            <person name="Khan A.K."/>
            <person name="Leistner E."/>
            <person name="Leuchtmann A."/>
            <person name="Li C."/>
            <person name="Liu J."/>
            <person name="Liu J."/>
            <person name="Liu M."/>
            <person name="Mace W."/>
            <person name="Machado C."/>
            <person name="Nagabhyru P."/>
            <person name="Pan J."/>
            <person name="Schmid J."/>
            <person name="Sugawara K."/>
            <person name="Steiner U."/>
            <person name="Takach J.E."/>
            <person name="Tanaka E."/>
            <person name="Webb J.S."/>
            <person name="Wilson E.V."/>
            <person name="Wiseman J.L."/>
            <person name="Yoshida R."/>
            <person name="Zeng Z."/>
        </authorList>
    </citation>
    <scope>NUCLEOTIDE SEQUENCE [LARGE SCALE GENOMIC DNA]</scope>
    <source>
        <strain evidence="3 4">20.1</strain>
    </source>
</reference>
<dbReference type="PhylomeDB" id="M1W4W2"/>
<dbReference type="PROSITE" id="PS50181">
    <property type="entry name" value="FBOX"/>
    <property type="match status" value="1"/>
</dbReference>
<gene>
    <name evidence="3" type="ORF">CPUR_03203</name>
</gene>
<evidence type="ECO:0000313" key="3">
    <source>
        <dbReference type="EMBL" id="CCE29510.1"/>
    </source>
</evidence>
<name>M1W4W2_CLAP2</name>
<dbReference type="Proteomes" id="UP000016801">
    <property type="component" value="Unassembled WGS sequence"/>
</dbReference>
<keyword evidence="4" id="KW-1185">Reference proteome</keyword>
<protein>
    <recommendedName>
        <fullName evidence="2">F-box domain-containing protein</fullName>
    </recommendedName>
</protein>
<evidence type="ECO:0000259" key="2">
    <source>
        <dbReference type="PROSITE" id="PS50181"/>
    </source>
</evidence>
<comment type="caution">
    <text evidence="3">The sequence shown here is derived from an EMBL/GenBank/DDBJ whole genome shotgun (WGS) entry which is preliminary data.</text>
</comment>
<dbReference type="InterPro" id="IPR001810">
    <property type="entry name" value="F-box_dom"/>
</dbReference>
<dbReference type="AlphaFoldDB" id="M1W4W2"/>
<dbReference type="Pfam" id="PF12937">
    <property type="entry name" value="F-box-like"/>
    <property type="match status" value="1"/>
</dbReference>
<sequence length="639" mass="73094">MSSSNQNVPQPRMGHLIRSGRRSYGAEAKKDAICLPAETLTHLFSYLESMDLLICVRVCKQWKHTLTSPLCRHLWRNMIFTARFTGRSPSVHELNTILSWAGEGGARKIAIQKGMEFPQSILTLMLESSPSLEHLEVLELKGLSLPSTEKIWKQLRHVYVECSVEFGLTAVDRPGGFPQSFLHNAASSLEHLELVGIPLQWFSGLPGLPILPNLKTLRMGDHDERNVVHHQDDHDDDVFDDYEPYDFYDDDYDEAYNEAVNDWHDYPAHYSRQMIKDAQRKEAQKKYDQNKNNENEEDEIDEDRIDEDGINEDRIDGDDIDGDDIDEDDIDEDDIDIDDDDIDDEMNEEDHISFPVFPLSIAFPNLEQLWIGPQVAYLDPEPVESWRDKWKDIWPHLKVFVFNRRRTDSDKCPPQTRLTLQLLTNLKSLQHIFLEIESPEWPCMFSGNHDHDLRPDLDVALRSEFQNLRSFSSRTVRISPDGARNMLSNAIKSNQLTSFDIVFPDTGDADRHLEGYEWLRGAPSIQTLGCYKYGFPSNIKSDEDLLLPPFLATFPNLQTLTIIIPDQSLCSSADIARGLTAILTVTHLKTININLADDPLMDQLRRAARDQGVQLNNSLACLFEARPSQWPVPLSALGE</sequence>
<dbReference type="eggNOG" id="ENOG502S69X">
    <property type="taxonomic scope" value="Eukaryota"/>
</dbReference>
<feature type="domain" description="F-box" evidence="2">
    <location>
        <begin position="29"/>
        <end position="78"/>
    </location>
</feature>
<dbReference type="InterPro" id="IPR036047">
    <property type="entry name" value="F-box-like_dom_sf"/>
</dbReference>